<feature type="chain" id="PRO_5035639415" description="Sodefrin-like factor" evidence="1">
    <location>
        <begin position="23"/>
        <end position="186"/>
    </location>
</feature>
<evidence type="ECO:0000256" key="1">
    <source>
        <dbReference type="SAM" id="SignalP"/>
    </source>
</evidence>
<sequence>MNSRFLWSLICHISVLVQLALCSRPAIAYSRFNLTCYNCDTQYTGDACHTVTRFTPRSTHYNYSDAILFCLFYTKPKIHDGYPEVHRGHTQFLPKTGAWAHFNPCLSSAVEIQGQYENCHYCQMDLCNTGHNSGQNYDVDGITANGSLPRKECMYKNPIVQLTSSLQKKVLSIIRNILSTIFGDIL</sequence>
<dbReference type="EMBL" id="HBUF01656494">
    <property type="protein sequence ID" value="CAG6787877.1"/>
    <property type="molecule type" value="Transcribed_RNA"/>
</dbReference>
<dbReference type="AlphaFoldDB" id="A0A8D9BMF4"/>
<reference evidence="2" key="1">
    <citation type="submission" date="2021-05" db="EMBL/GenBank/DDBJ databases">
        <authorList>
            <person name="Alioto T."/>
            <person name="Alioto T."/>
            <person name="Gomez Garrido J."/>
        </authorList>
    </citation>
    <scope>NUCLEOTIDE SEQUENCE</scope>
</reference>
<dbReference type="EMBL" id="HBUF01656495">
    <property type="protein sequence ID" value="CAG6787878.1"/>
    <property type="molecule type" value="Transcribed_RNA"/>
</dbReference>
<accession>A0A8D9BMF4</accession>
<organism evidence="2">
    <name type="scientific">Cacopsylla melanoneura</name>
    <dbReference type="NCBI Taxonomy" id="428564"/>
    <lineage>
        <taxon>Eukaryota</taxon>
        <taxon>Metazoa</taxon>
        <taxon>Ecdysozoa</taxon>
        <taxon>Arthropoda</taxon>
        <taxon>Hexapoda</taxon>
        <taxon>Insecta</taxon>
        <taxon>Pterygota</taxon>
        <taxon>Neoptera</taxon>
        <taxon>Paraneoptera</taxon>
        <taxon>Hemiptera</taxon>
        <taxon>Sternorrhyncha</taxon>
        <taxon>Psylloidea</taxon>
        <taxon>Psyllidae</taxon>
        <taxon>Psyllinae</taxon>
        <taxon>Cacopsylla</taxon>
    </lineage>
</organism>
<evidence type="ECO:0000313" key="2">
    <source>
        <dbReference type="EMBL" id="CAG6787878.1"/>
    </source>
</evidence>
<feature type="signal peptide" evidence="1">
    <location>
        <begin position="1"/>
        <end position="22"/>
    </location>
</feature>
<keyword evidence="1" id="KW-0732">Signal</keyword>
<name>A0A8D9BMF4_9HEMI</name>
<dbReference type="EMBL" id="HBUF01656493">
    <property type="protein sequence ID" value="CAG6787876.1"/>
    <property type="molecule type" value="Transcribed_RNA"/>
</dbReference>
<protein>
    <recommendedName>
        <fullName evidence="3">Sodefrin-like factor</fullName>
    </recommendedName>
</protein>
<proteinExistence type="predicted"/>
<evidence type="ECO:0008006" key="3">
    <source>
        <dbReference type="Google" id="ProtNLM"/>
    </source>
</evidence>